<keyword evidence="2" id="KW-0378">Hydrolase</keyword>
<comment type="caution">
    <text evidence="2">The sequence shown here is derived from an EMBL/GenBank/DDBJ whole genome shotgun (WGS) entry which is preliminary data.</text>
</comment>
<evidence type="ECO:0000259" key="1">
    <source>
        <dbReference type="Pfam" id="PF01863"/>
    </source>
</evidence>
<evidence type="ECO:0000313" key="2">
    <source>
        <dbReference type="EMBL" id="OAJ68805.1"/>
    </source>
</evidence>
<dbReference type="OrthoDB" id="9795402at2"/>
<dbReference type="PANTHER" id="PTHR30399:SF1">
    <property type="entry name" value="UTP PYROPHOSPHATASE"/>
    <property type="match status" value="1"/>
</dbReference>
<dbReference type="RefSeq" id="WP_046899467.1">
    <property type="nucleotide sequence ID" value="NZ_LUTU01000004.1"/>
</dbReference>
<sequence>MNTEFAQIGGIDVEIVRKKIKNLHIGCYPPEGRVRVAAPDHLSADAIRLSVLTRMPWIKRKQAQFREQERQSPRCFVSGETHFLFGRPLRLEVLEWEKQVHRISRQRNDRLVVKVPRDSETSQLRRWMDEWLKAELRRQAEPRIDIWAGRMNVSPAKWGIRPMKTKWGSCNPDKRIIWLNAELAKKPERMLDYVIVHELAHLISPKHDDRFKAVLDREMPRWRDIRRELNDLPLAAWENKSSHGQ</sequence>
<organism evidence="2 3">
    <name type="scientific">Gluconobacter cerinus</name>
    <dbReference type="NCBI Taxonomy" id="38307"/>
    <lineage>
        <taxon>Bacteria</taxon>
        <taxon>Pseudomonadati</taxon>
        <taxon>Pseudomonadota</taxon>
        <taxon>Alphaproteobacteria</taxon>
        <taxon>Acetobacterales</taxon>
        <taxon>Acetobacteraceae</taxon>
        <taxon>Gluconobacter</taxon>
    </lineage>
</organism>
<dbReference type="Proteomes" id="UP000077786">
    <property type="component" value="Unassembled WGS sequence"/>
</dbReference>
<reference evidence="2 3" key="1">
    <citation type="submission" date="2016-03" db="EMBL/GenBank/DDBJ databases">
        <title>Draft genome sequence of Gluconobacter cerinus strain CECT 9110.</title>
        <authorList>
            <person name="Sainz F."/>
            <person name="Mas A."/>
            <person name="Torija M.J."/>
        </authorList>
    </citation>
    <scope>NUCLEOTIDE SEQUENCE [LARGE SCALE GENOMIC DNA]</scope>
    <source>
        <strain evidence="2 3">CECT 9110</strain>
    </source>
</reference>
<feature type="domain" description="YgjP-like metallopeptidase" evidence="1">
    <location>
        <begin position="29"/>
        <end position="231"/>
    </location>
</feature>
<dbReference type="AlphaFoldDB" id="A0A1B6VNM1"/>
<dbReference type="CDD" id="cd07344">
    <property type="entry name" value="M48_yhfN_like"/>
    <property type="match status" value="1"/>
</dbReference>
<dbReference type="InterPro" id="IPR053136">
    <property type="entry name" value="UTP_pyrophosphatase-like"/>
</dbReference>
<dbReference type="Gene3D" id="3.30.2010.10">
    <property type="entry name" value="Metalloproteases ('zincins'), catalytic domain"/>
    <property type="match status" value="1"/>
</dbReference>
<dbReference type="GO" id="GO:0016787">
    <property type="term" value="F:hydrolase activity"/>
    <property type="evidence" value="ECO:0007669"/>
    <property type="project" value="UniProtKB-KW"/>
</dbReference>
<protein>
    <submittedName>
        <fullName evidence="2">Metal-dependent hydrolase</fullName>
    </submittedName>
</protein>
<dbReference type="PANTHER" id="PTHR30399">
    <property type="entry name" value="UNCHARACTERIZED PROTEIN YGJP"/>
    <property type="match status" value="1"/>
</dbReference>
<dbReference type="EMBL" id="LUTU01000004">
    <property type="protein sequence ID" value="OAJ68805.1"/>
    <property type="molecule type" value="Genomic_DNA"/>
</dbReference>
<name>A0A1B6VNM1_9PROT</name>
<evidence type="ECO:0000313" key="3">
    <source>
        <dbReference type="Proteomes" id="UP000077786"/>
    </source>
</evidence>
<dbReference type="InterPro" id="IPR002725">
    <property type="entry name" value="YgjP-like_metallopeptidase"/>
</dbReference>
<accession>A0A1B6VNM1</accession>
<dbReference type="PATRIC" id="fig|38307.3.peg.386"/>
<dbReference type="Pfam" id="PF01863">
    <property type="entry name" value="YgjP-like"/>
    <property type="match status" value="1"/>
</dbReference>
<proteinExistence type="predicted"/>
<gene>
    <name evidence="2" type="ORF">A0123_00369</name>
</gene>